<dbReference type="InterPro" id="IPR041698">
    <property type="entry name" value="Methyltransf_25"/>
</dbReference>
<dbReference type="PANTHER" id="PTHR43464">
    <property type="entry name" value="METHYLTRANSFERASE"/>
    <property type="match status" value="1"/>
</dbReference>
<keyword evidence="1" id="KW-0472">Membrane</keyword>
<feature type="transmembrane region" description="Helical" evidence="1">
    <location>
        <begin position="172"/>
        <end position="190"/>
    </location>
</feature>
<keyword evidence="1" id="KW-0812">Transmembrane</keyword>
<keyword evidence="1" id="KW-1133">Transmembrane helix</keyword>
<proteinExistence type="predicted"/>
<evidence type="ECO:0000313" key="4">
    <source>
        <dbReference type="Proteomes" id="UP000261174"/>
    </source>
</evidence>
<evidence type="ECO:0000313" key="3">
    <source>
        <dbReference type="EMBL" id="RFM31755.1"/>
    </source>
</evidence>
<feature type="domain" description="Methyltransferase" evidence="2">
    <location>
        <begin position="63"/>
        <end position="156"/>
    </location>
</feature>
<organism evidence="3 4">
    <name type="scientific">Chitinophaga silvisoli</name>
    <dbReference type="NCBI Taxonomy" id="2291814"/>
    <lineage>
        <taxon>Bacteria</taxon>
        <taxon>Pseudomonadati</taxon>
        <taxon>Bacteroidota</taxon>
        <taxon>Chitinophagia</taxon>
        <taxon>Chitinophagales</taxon>
        <taxon>Chitinophagaceae</taxon>
        <taxon>Chitinophaga</taxon>
    </lineage>
</organism>
<evidence type="ECO:0000259" key="2">
    <source>
        <dbReference type="Pfam" id="PF13649"/>
    </source>
</evidence>
<reference evidence="3 4" key="1">
    <citation type="submission" date="2018-08" db="EMBL/GenBank/DDBJ databases">
        <title>Chitinophaga sp. K20C18050901, a novel bacterium isolated from forest soil.</title>
        <authorList>
            <person name="Wang C."/>
        </authorList>
    </citation>
    <scope>NUCLEOTIDE SEQUENCE [LARGE SCALE GENOMIC DNA]</scope>
    <source>
        <strain evidence="3 4">K20C18050901</strain>
    </source>
</reference>
<accession>A0A3E1NUY2</accession>
<dbReference type="EMBL" id="QTJV01000012">
    <property type="protein sequence ID" value="RFM31755.1"/>
    <property type="molecule type" value="Genomic_DNA"/>
</dbReference>
<keyword evidence="3" id="KW-0808">Transferase</keyword>
<evidence type="ECO:0000256" key="1">
    <source>
        <dbReference type="SAM" id="Phobius"/>
    </source>
</evidence>
<sequence>MINTSQRTSAPEIMDDFQMEGDHLRQTLDEIAGINQLLGGNRITVQGVRQLLQSIPRDKTVSIVDLGCGNGDMLRTLAKTFRQEGRQIQFTGIDANRFTIDHAIALSATYPEITYHCTDIFAEEFAASKYDIVLCTLTLHHFAEAEIINLLQLLRRNAGIGIVINDLHRSRMAYYLFCLFSFMWGLGTMAKEDGRISILRGFKRKELIALATSLNIVQYTLRWKWAYRYQWIISNL</sequence>
<dbReference type="AlphaFoldDB" id="A0A3E1NUY2"/>
<keyword evidence="3" id="KW-0489">Methyltransferase</keyword>
<protein>
    <submittedName>
        <fullName evidence="3">Methyltransferase domain-containing protein</fullName>
    </submittedName>
</protein>
<dbReference type="RefSeq" id="WP_116856463.1">
    <property type="nucleotide sequence ID" value="NZ_QTJV01000012.1"/>
</dbReference>
<gene>
    <name evidence="3" type="ORF">DXN04_26680</name>
</gene>
<comment type="caution">
    <text evidence="3">The sequence shown here is derived from an EMBL/GenBank/DDBJ whole genome shotgun (WGS) entry which is preliminary data.</text>
</comment>
<dbReference type="Pfam" id="PF13649">
    <property type="entry name" value="Methyltransf_25"/>
    <property type="match status" value="1"/>
</dbReference>
<dbReference type="Gene3D" id="3.40.50.150">
    <property type="entry name" value="Vaccinia Virus protein VP39"/>
    <property type="match status" value="1"/>
</dbReference>
<dbReference type="InterPro" id="IPR029063">
    <property type="entry name" value="SAM-dependent_MTases_sf"/>
</dbReference>
<dbReference type="CDD" id="cd02440">
    <property type="entry name" value="AdoMet_MTases"/>
    <property type="match status" value="1"/>
</dbReference>
<dbReference type="PANTHER" id="PTHR43464:SF23">
    <property type="entry name" value="JUVENILE HORMONE ACID O-METHYLTRANSFERASE"/>
    <property type="match status" value="1"/>
</dbReference>
<dbReference type="SUPFAM" id="SSF53335">
    <property type="entry name" value="S-adenosyl-L-methionine-dependent methyltransferases"/>
    <property type="match status" value="1"/>
</dbReference>
<dbReference type="GO" id="GO:0032259">
    <property type="term" value="P:methylation"/>
    <property type="evidence" value="ECO:0007669"/>
    <property type="project" value="UniProtKB-KW"/>
</dbReference>
<name>A0A3E1NUY2_9BACT</name>
<dbReference type="GO" id="GO:0010420">
    <property type="term" value="F:polyprenyldihydroxybenzoate methyltransferase activity"/>
    <property type="evidence" value="ECO:0007669"/>
    <property type="project" value="TreeGrafter"/>
</dbReference>
<dbReference type="Proteomes" id="UP000261174">
    <property type="component" value="Unassembled WGS sequence"/>
</dbReference>
<keyword evidence="4" id="KW-1185">Reference proteome</keyword>
<dbReference type="OrthoDB" id="9800454at2"/>